<protein>
    <recommendedName>
        <fullName evidence="4">Lipoprotein SmpA/OmlA domain-containing protein</fullName>
    </recommendedName>
</protein>
<evidence type="ECO:0000313" key="3">
    <source>
        <dbReference type="Proteomes" id="UP000199445"/>
    </source>
</evidence>
<evidence type="ECO:0008006" key="4">
    <source>
        <dbReference type="Google" id="ProtNLM"/>
    </source>
</evidence>
<accession>A0A1I3TR16</accession>
<dbReference type="RefSeq" id="WP_091703795.1">
    <property type="nucleotide sequence ID" value="NZ_BMYN01000004.1"/>
</dbReference>
<name>A0A1I3TR16_9GAMM</name>
<feature type="chain" id="PRO_5011464486" description="Lipoprotein SmpA/OmlA domain-containing protein" evidence="1">
    <location>
        <begin position="26"/>
        <end position="97"/>
    </location>
</feature>
<organism evidence="2 3">
    <name type="scientific">Marinobacter persicus</name>
    <dbReference type="NCBI Taxonomy" id="930118"/>
    <lineage>
        <taxon>Bacteria</taxon>
        <taxon>Pseudomonadati</taxon>
        <taxon>Pseudomonadota</taxon>
        <taxon>Gammaproteobacteria</taxon>
        <taxon>Pseudomonadales</taxon>
        <taxon>Marinobacteraceae</taxon>
        <taxon>Marinobacter</taxon>
    </lineage>
</organism>
<sequence length="97" mass="10796">MNKKGIRLAALALATCLMGAVPAYAEQVTIPVGAQGDHSQISLPANGITQDAVRERWGSPEEIREPVGQPPISQWYYKEFVVYFEGERVLHTVMKRK</sequence>
<dbReference type="OrthoDB" id="7063662at2"/>
<evidence type="ECO:0000313" key="2">
    <source>
        <dbReference type="EMBL" id="SFJ72071.1"/>
    </source>
</evidence>
<dbReference type="Proteomes" id="UP000199445">
    <property type="component" value="Unassembled WGS sequence"/>
</dbReference>
<keyword evidence="1" id="KW-0732">Signal</keyword>
<dbReference type="EMBL" id="FOSC01000005">
    <property type="protein sequence ID" value="SFJ72071.1"/>
    <property type="molecule type" value="Genomic_DNA"/>
</dbReference>
<dbReference type="AlphaFoldDB" id="A0A1I3TR16"/>
<proteinExistence type="predicted"/>
<gene>
    <name evidence="2" type="ORF">SAMN05216429_10582</name>
</gene>
<reference evidence="2 3" key="1">
    <citation type="submission" date="2016-10" db="EMBL/GenBank/DDBJ databases">
        <authorList>
            <person name="de Groot N.N."/>
        </authorList>
    </citation>
    <scope>NUCLEOTIDE SEQUENCE [LARGE SCALE GENOMIC DNA]</scope>
    <source>
        <strain evidence="2 3">IBRC-M 10445</strain>
    </source>
</reference>
<feature type="signal peptide" evidence="1">
    <location>
        <begin position="1"/>
        <end position="25"/>
    </location>
</feature>
<keyword evidence="3" id="KW-1185">Reference proteome</keyword>
<evidence type="ECO:0000256" key="1">
    <source>
        <dbReference type="SAM" id="SignalP"/>
    </source>
</evidence>